<reference evidence="9" key="1">
    <citation type="submission" date="2025-08" db="UniProtKB">
        <authorList>
            <consortium name="RefSeq"/>
        </authorList>
    </citation>
    <scope>IDENTIFICATION</scope>
</reference>
<feature type="transmembrane region" description="Helical" evidence="7">
    <location>
        <begin position="88"/>
        <end position="111"/>
    </location>
</feature>
<organism evidence="8 9">
    <name type="scientific">Priapulus caudatus</name>
    <name type="common">Priapulid worm</name>
    <dbReference type="NCBI Taxonomy" id="37621"/>
    <lineage>
        <taxon>Eukaryota</taxon>
        <taxon>Metazoa</taxon>
        <taxon>Ecdysozoa</taxon>
        <taxon>Scalidophora</taxon>
        <taxon>Priapulida</taxon>
        <taxon>Priapulimorpha</taxon>
        <taxon>Priapulimorphida</taxon>
        <taxon>Priapulidae</taxon>
        <taxon>Priapulus</taxon>
    </lineage>
</organism>
<evidence type="ECO:0000256" key="1">
    <source>
        <dbReference type="ARBA" id="ARBA00004141"/>
    </source>
</evidence>
<evidence type="ECO:0000313" key="9">
    <source>
        <dbReference type="RefSeq" id="XP_014671303.1"/>
    </source>
</evidence>
<feature type="transmembrane region" description="Helical" evidence="7">
    <location>
        <begin position="155"/>
        <end position="174"/>
    </location>
</feature>
<evidence type="ECO:0000256" key="2">
    <source>
        <dbReference type="ARBA" id="ARBA00022448"/>
    </source>
</evidence>
<protein>
    <submittedName>
        <fullName evidence="9">Proton-associated sugar transporter A-like</fullName>
    </submittedName>
</protein>
<dbReference type="RefSeq" id="XP_014671303.1">
    <property type="nucleotide sequence ID" value="XM_014815817.1"/>
</dbReference>
<feature type="region of interest" description="Disordered" evidence="6">
    <location>
        <begin position="386"/>
        <end position="416"/>
    </location>
</feature>
<feature type="transmembrane region" description="Helical" evidence="7">
    <location>
        <begin position="435"/>
        <end position="455"/>
    </location>
</feature>
<dbReference type="SUPFAM" id="SSF103473">
    <property type="entry name" value="MFS general substrate transporter"/>
    <property type="match status" value="1"/>
</dbReference>
<keyword evidence="3 7" id="KW-0812">Transmembrane</keyword>
<evidence type="ECO:0000256" key="3">
    <source>
        <dbReference type="ARBA" id="ARBA00022692"/>
    </source>
</evidence>
<feature type="transmembrane region" description="Helical" evidence="7">
    <location>
        <begin position="287"/>
        <end position="307"/>
    </location>
</feature>
<feature type="transmembrane region" description="Helical" evidence="7">
    <location>
        <begin position="594"/>
        <end position="616"/>
    </location>
</feature>
<evidence type="ECO:0000256" key="5">
    <source>
        <dbReference type="ARBA" id="ARBA00023136"/>
    </source>
</evidence>
<name>A0ABM1EGI2_PRICU</name>
<keyword evidence="5 7" id="KW-0472">Membrane</keyword>
<accession>A0ABM1EGI2</accession>
<comment type="subcellular location">
    <subcellularLocation>
        <location evidence="1">Membrane</location>
        <topology evidence="1">Multi-pass membrane protein</topology>
    </subcellularLocation>
</comment>
<gene>
    <name evidence="9" type="primary">LOC106812053</name>
</gene>
<feature type="transmembrane region" description="Helical" evidence="7">
    <location>
        <begin position="247"/>
        <end position="267"/>
    </location>
</feature>
<keyword evidence="2" id="KW-0813">Transport</keyword>
<evidence type="ECO:0000256" key="4">
    <source>
        <dbReference type="ARBA" id="ARBA00022989"/>
    </source>
</evidence>
<feature type="transmembrane region" description="Helical" evidence="7">
    <location>
        <begin position="622"/>
        <end position="645"/>
    </location>
</feature>
<dbReference type="Gene3D" id="1.20.1250.20">
    <property type="entry name" value="MFS general substrate transporter like domains"/>
    <property type="match status" value="2"/>
</dbReference>
<dbReference type="Proteomes" id="UP000695022">
    <property type="component" value="Unplaced"/>
</dbReference>
<feature type="transmembrane region" description="Helical" evidence="7">
    <location>
        <begin position="117"/>
        <end position="135"/>
    </location>
</feature>
<evidence type="ECO:0000313" key="8">
    <source>
        <dbReference type="Proteomes" id="UP000695022"/>
    </source>
</evidence>
<dbReference type="PANTHER" id="PTHR19432">
    <property type="entry name" value="SUGAR TRANSPORTER"/>
    <property type="match status" value="1"/>
</dbReference>
<dbReference type="CDD" id="cd17313">
    <property type="entry name" value="MFS_SLC45_SUC"/>
    <property type="match status" value="1"/>
</dbReference>
<dbReference type="PANTHER" id="PTHR19432:SF35">
    <property type="entry name" value="SOLUTE CARRIER FAMILY 45 MEMBER 3 ISOFORM X1"/>
    <property type="match status" value="1"/>
</dbReference>
<feature type="transmembrane region" description="Helical" evidence="7">
    <location>
        <begin position="541"/>
        <end position="564"/>
    </location>
</feature>
<dbReference type="GeneID" id="106812053"/>
<dbReference type="InterPro" id="IPR036259">
    <property type="entry name" value="MFS_trans_sf"/>
</dbReference>
<proteinExistence type="predicted"/>
<evidence type="ECO:0000256" key="7">
    <source>
        <dbReference type="SAM" id="Phobius"/>
    </source>
</evidence>
<keyword evidence="4 7" id="KW-1133">Transmembrane helix</keyword>
<sequence>MSLGAVFPYSVSSLRERVRAITDKTQEVVHKSAQLGHDAATKIGQEAETRLDQVGGFITHQYEKHTTAASGDYSHLVSRKTRPQLVRISAAVCGIEFCYAAETAFVSPILLQIGVPVLYMTLIWCLSPLLGFFLVPLLGSCSDRCRWRIGRRRPFIMLLSVGILVGLVLVPNGTRIGELLGDDVDGLSRVIDEVNSTEPLRGTGKPDHRWGIVFTILGVILLDFDSDANQSPCRAYLLDVTVPEDHSAGLSTFTIMAGLGGSLGYVMGGVNWEATKLGEALGGHVHAVFTIVLILYLICVTLTLTSYKEIPLDELDVGVEVFQDRKKRKGNAKYTKFTNDDDDEDDVGYGDRRATDIFAPGEVHRDEKTQESVKDVNLAIDNSYRDANEGDAVGNETREQVTSSSKRPTAADDQSQEHVSMKTYLRSIVFMPHSLRILCLTNLFSWMSLVCYSLYFTDFVGQAVYGGDPTAPKNSEKHQIYEDGVRMGCWGMALYSISCSVYSFAIERLVKRYGAKRVYIIGQLVYTTGAIIMAATRNKVVVVLLSATAGVMYATLFTMPYLLVAHYHCNEVFKPLVDSDGKKKGQVRGLGTDIALISSMVFLAQFILSACMGGIVHAVGSTVAVIICAALLSFCGAVSATWVMYVDL</sequence>
<evidence type="ECO:0000256" key="6">
    <source>
        <dbReference type="SAM" id="MobiDB-lite"/>
    </source>
</evidence>
<keyword evidence="8" id="KW-1185">Reference proteome</keyword>